<dbReference type="OrthoDB" id="285418at2759"/>
<sequence length="1022" mass="117108">MLRIEHPCSKQIPEHFLRLERIQLTLITLSGCLMNKLIKLSTSFVCFPEYIHLHTTTPPRHSMNMVRFRGTEWHYTHPSSLTDNLYLSAARAITSAVLLELGITSLINATLEMPSMAYQKQECIQIAVEDRICSKLYVYFDLVADKIHSVHLSGGKILVYCRAGMSRSATLCIAYFIKYHDMNVSEAFDFVRERRPIIHPNIGFMRQLREYEHKLHHSKSTVISRGLSSPRTTLLSFATEEFCENEVSNTNEIPSFKLAPLPTSTECRKRSHSTTSSKGKTNHCRLRYFKIHSLLFRIVCIMELCRASVKTTGLKLSSGPSSLKKARILISDNALTLCTSRIHPPQLEKVSILTKDSRIHSISAVSILTLQYSINVCEIGHFSGEDLQDPPQVYHPLQREYPFYTIVTRRARVQTSLHTAVVLPVVEACWHFTLKTNRRTTKLNWAAERKDHGADVFSEFCRARPDVHYINQTPKNLPPIPKILAVIQSTPDSIRENPKILPRFLMTRYPSRTVSNMCNCPLIYSLNVRKPLILEYTNLYCEPRVMKVPSPKIELFRETKGNKLLQRRVALNVTQVEVRKESEDLMEIPSIKEASKFTELVENVKKEEDLNRLQIWFEVFKRYVLSGRPIYPFVAITELLQLPIIQVHPTVSEPTNSLSELFAPEYNEAIISTELSDIILKPTLQKVMDVLYCPGNESGDEVTEEQYQFKDSNEIMPKYVEFDSSYNDELFHGIADTLAPIVYAEVSDNIDGDMDSRYLQRLPFSIITGFKFVADHYMIQIGEESQGKEEKEEYKGQRIKKERPYIRYCPNAANETLENIAEPVDTFWYFQLDTPTAARVKEEDDEKKRQKEALLMSKNVSDSRYQLFLPDPETVKRIESEKKTVSFAEPKPVPTQRIGSLISYQRPRSRSRASSSSRKAQNTEDQNNRALKDLDASYKESNLLLERRRKPEYYSSSSSSPRTSAYYSSDSRESFNSLKGLLETAQKIIGGSSNSSSTGSSGIGTRASRSSVKHRYYKSPRS</sequence>
<evidence type="ECO:0000313" key="7">
    <source>
        <dbReference type="EMBL" id="CAF2849469.1"/>
    </source>
</evidence>
<dbReference type="InterPro" id="IPR000387">
    <property type="entry name" value="Tyr_Pase_dom"/>
</dbReference>
<feature type="compositionally biased region" description="Low complexity" evidence="4">
    <location>
        <begin position="989"/>
        <end position="1010"/>
    </location>
</feature>
<dbReference type="GO" id="GO:0005737">
    <property type="term" value="C:cytoplasm"/>
    <property type="evidence" value="ECO:0007669"/>
    <property type="project" value="TreeGrafter"/>
</dbReference>
<dbReference type="Pfam" id="PF00782">
    <property type="entry name" value="DSPc"/>
    <property type="match status" value="1"/>
</dbReference>
<evidence type="ECO:0000259" key="6">
    <source>
        <dbReference type="PROSITE" id="PS50056"/>
    </source>
</evidence>
<feature type="region of interest" description="Disordered" evidence="4">
    <location>
        <begin position="988"/>
        <end position="1022"/>
    </location>
</feature>
<dbReference type="CDD" id="cd14514">
    <property type="entry name" value="DUSP14-like"/>
    <property type="match status" value="1"/>
</dbReference>
<dbReference type="PANTHER" id="PTHR45961:SF6">
    <property type="entry name" value="IP21249P"/>
    <property type="match status" value="1"/>
</dbReference>
<dbReference type="Gene3D" id="3.90.190.10">
    <property type="entry name" value="Protein tyrosine phosphatase superfamily"/>
    <property type="match status" value="1"/>
</dbReference>
<feature type="domain" description="Tyrosine-protein phosphatase" evidence="5">
    <location>
        <begin position="77"/>
        <end position="217"/>
    </location>
</feature>
<dbReference type="SUPFAM" id="SSF52799">
    <property type="entry name" value="(Phosphotyrosine protein) phosphatases II"/>
    <property type="match status" value="1"/>
</dbReference>
<name>A0A7R8CP07_LEPSM</name>
<feature type="region of interest" description="Disordered" evidence="4">
    <location>
        <begin position="951"/>
        <end position="970"/>
    </location>
</feature>
<protein>
    <submittedName>
        <fullName evidence="7">(salmon louse) hypothetical protein</fullName>
        <ecNumber evidence="7">3.1.3.16</ecNumber>
        <ecNumber evidence="7">3.1.3.48</ecNumber>
    </submittedName>
</protein>
<comment type="similarity">
    <text evidence="1">Belongs to the protein-tyrosine phosphatase family. Non-receptor class dual specificity subfamily.</text>
</comment>
<proteinExistence type="inferred from homology"/>
<reference evidence="7" key="1">
    <citation type="submission" date="2021-02" db="EMBL/GenBank/DDBJ databases">
        <authorList>
            <person name="Bekaert M."/>
        </authorList>
    </citation>
    <scope>NUCLEOTIDE SEQUENCE</scope>
    <source>
        <strain evidence="7">IoA-00</strain>
    </source>
</reference>
<feature type="region of interest" description="Disordered" evidence="4">
    <location>
        <begin position="886"/>
        <end position="936"/>
    </location>
</feature>
<dbReference type="InterPro" id="IPR020422">
    <property type="entry name" value="TYR_PHOSPHATASE_DUAL_dom"/>
</dbReference>
<feature type="compositionally biased region" description="Basic residues" evidence="4">
    <location>
        <begin position="1011"/>
        <end position="1022"/>
    </location>
</feature>
<dbReference type="GO" id="GO:0004722">
    <property type="term" value="F:protein serine/threonine phosphatase activity"/>
    <property type="evidence" value="ECO:0007669"/>
    <property type="project" value="UniProtKB-EC"/>
</dbReference>
<dbReference type="EC" id="3.1.3.16" evidence="7"/>
<dbReference type="PROSITE" id="PS50054">
    <property type="entry name" value="TYR_PHOSPHATASE_DUAL"/>
    <property type="match status" value="1"/>
</dbReference>
<organism evidence="7 8">
    <name type="scientific">Lepeophtheirus salmonis</name>
    <name type="common">Salmon louse</name>
    <name type="synonym">Caligus salmonis</name>
    <dbReference type="NCBI Taxonomy" id="72036"/>
    <lineage>
        <taxon>Eukaryota</taxon>
        <taxon>Metazoa</taxon>
        <taxon>Ecdysozoa</taxon>
        <taxon>Arthropoda</taxon>
        <taxon>Crustacea</taxon>
        <taxon>Multicrustacea</taxon>
        <taxon>Hexanauplia</taxon>
        <taxon>Copepoda</taxon>
        <taxon>Siphonostomatoida</taxon>
        <taxon>Caligidae</taxon>
        <taxon>Lepeophtheirus</taxon>
    </lineage>
</organism>
<dbReference type="SMART" id="SM00195">
    <property type="entry name" value="DSPc"/>
    <property type="match status" value="1"/>
</dbReference>
<dbReference type="EC" id="3.1.3.48" evidence="7"/>
<gene>
    <name evidence="7" type="ORF">LSAA_4894</name>
</gene>
<keyword evidence="2 7" id="KW-0378">Hydrolase</keyword>
<dbReference type="GO" id="GO:0004725">
    <property type="term" value="F:protein tyrosine phosphatase activity"/>
    <property type="evidence" value="ECO:0007669"/>
    <property type="project" value="UniProtKB-EC"/>
</dbReference>
<dbReference type="EMBL" id="HG994593">
    <property type="protein sequence ID" value="CAF2849469.1"/>
    <property type="molecule type" value="Genomic_DNA"/>
</dbReference>
<evidence type="ECO:0000313" key="8">
    <source>
        <dbReference type="Proteomes" id="UP000675881"/>
    </source>
</evidence>
<evidence type="ECO:0000256" key="2">
    <source>
        <dbReference type="ARBA" id="ARBA00022801"/>
    </source>
</evidence>
<dbReference type="InterPro" id="IPR052103">
    <property type="entry name" value="Dual_spec_Phospatases"/>
</dbReference>
<dbReference type="PROSITE" id="PS51257">
    <property type="entry name" value="PROKAR_LIPOPROTEIN"/>
    <property type="match status" value="1"/>
</dbReference>
<feature type="compositionally biased region" description="Basic and acidic residues" evidence="4">
    <location>
        <begin position="926"/>
        <end position="936"/>
    </location>
</feature>
<evidence type="ECO:0000256" key="4">
    <source>
        <dbReference type="SAM" id="MobiDB-lite"/>
    </source>
</evidence>
<dbReference type="PROSITE" id="PS50056">
    <property type="entry name" value="TYR_PHOSPHATASE_2"/>
    <property type="match status" value="1"/>
</dbReference>
<dbReference type="AlphaFoldDB" id="A0A7R8CP07"/>
<keyword evidence="3" id="KW-0904">Protein phosphatase</keyword>
<evidence type="ECO:0000256" key="1">
    <source>
        <dbReference type="ARBA" id="ARBA00008601"/>
    </source>
</evidence>
<accession>A0A7R8CP07</accession>
<dbReference type="Proteomes" id="UP000675881">
    <property type="component" value="Chromosome 14"/>
</dbReference>
<dbReference type="InterPro" id="IPR000340">
    <property type="entry name" value="Dual-sp_phosphatase_cat-dom"/>
</dbReference>
<keyword evidence="8" id="KW-1185">Reference proteome</keyword>
<feature type="domain" description="Tyrosine specific protein phosphatases" evidence="6">
    <location>
        <begin position="137"/>
        <end position="196"/>
    </location>
</feature>
<dbReference type="InterPro" id="IPR029021">
    <property type="entry name" value="Prot-tyrosine_phosphatase-like"/>
</dbReference>
<feature type="compositionally biased region" description="Low complexity" evidence="4">
    <location>
        <begin position="953"/>
        <end position="969"/>
    </location>
</feature>
<evidence type="ECO:0000256" key="3">
    <source>
        <dbReference type="ARBA" id="ARBA00022912"/>
    </source>
</evidence>
<evidence type="ECO:0000259" key="5">
    <source>
        <dbReference type="PROSITE" id="PS50054"/>
    </source>
</evidence>
<dbReference type="PANTHER" id="PTHR45961">
    <property type="entry name" value="IP21249P"/>
    <property type="match status" value="1"/>
</dbReference>